<sequence>MTRGSRMPLFAGLAVLVVALVVGGVVWFRHNFHQVEHTLALPPKGEARYNPLYLLKQTLLADGIRVDARQPLALDRHPLQAHDTLLLFNDPRVLATAQQDALLDWVEGGGHLILRTPPASPEEEVSVGLLEDLGVSISERSQCMDLRVPGQDPHQEFCRGRRFSLYDVEPDLSWGDLKDGYVFMRLAYGEGHIDLLADLDFLGNGEFQVDEHGKLSAADGLRDVPHQALARQVLAPNYGRGTVHLIYAAEMPSLLRTLITRYWMVWLPLLLALLGWLWSRMRRFGPLLPAPELARRSLLEHVRASGDHLYRHGRGVLLYLAVRQAFLARLRRRDPVAAALAGDAQVELIAQRFGLTPQAVRTALQTPSSHERAHFRERISILIELRNRL</sequence>
<dbReference type="AlphaFoldDB" id="A0A1T5KI91"/>
<dbReference type="EMBL" id="FUZV01000001">
    <property type="protein sequence ID" value="SKC63360.1"/>
    <property type="molecule type" value="Genomic_DNA"/>
</dbReference>
<proteinExistence type="predicted"/>
<name>A0A1T5KI91_9GAMM</name>
<accession>A0A1T5KI91</accession>
<feature type="domain" description="DUF4350" evidence="2">
    <location>
        <begin position="50"/>
        <end position="213"/>
    </location>
</feature>
<dbReference type="InterPro" id="IPR025646">
    <property type="entry name" value="DUF4350"/>
</dbReference>
<protein>
    <recommendedName>
        <fullName evidence="2">DUF4350 domain-containing protein</fullName>
    </recommendedName>
</protein>
<gene>
    <name evidence="3" type="ORF">SAMN06296058_1730</name>
</gene>
<dbReference type="STRING" id="428993.SAMN06296058_1730"/>
<keyword evidence="4" id="KW-1185">Reference proteome</keyword>
<evidence type="ECO:0000259" key="2">
    <source>
        <dbReference type="Pfam" id="PF14258"/>
    </source>
</evidence>
<evidence type="ECO:0000313" key="3">
    <source>
        <dbReference type="EMBL" id="SKC63360.1"/>
    </source>
</evidence>
<evidence type="ECO:0000256" key="1">
    <source>
        <dbReference type="SAM" id="Phobius"/>
    </source>
</evidence>
<dbReference type="OrthoDB" id="6638317at2"/>
<keyword evidence="1" id="KW-0472">Membrane</keyword>
<keyword evidence="1" id="KW-1133">Transmembrane helix</keyword>
<organism evidence="3 4">
    <name type="scientific">Pseudoxanthomonas indica</name>
    <dbReference type="NCBI Taxonomy" id="428993"/>
    <lineage>
        <taxon>Bacteria</taxon>
        <taxon>Pseudomonadati</taxon>
        <taxon>Pseudomonadota</taxon>
        <taxon>Gammaproteobacteria</taxon>
        <taxon>Lysobacterales</taxon>
        <taxon>Lysobacteraceae</taxon>
        <taxon>Pseudoxanthomonas</taxon>
    </lineage>
</organism>
<feature type="transmembrane region" description="Helical" evidence="1">
    <location>
        <begin position="262"/>
        <end position="279"/>
    </location>
</feature>
<reference evidence="3 4" key="1">
    <citation type="submission" date="2017-02" db="EMBL/GenBank/DDBJ databases">
        <authorList>
            <person name="Peterson S.W."/>
        </authorList>
    </citation>
    <scope>NUCLEOTIDE SEQUENCE [LARGE SCALE GENOMIC DNA]</scope>
    <source>
        <strain evidence="3 4">P15</strain>
    </source>
</reference>
<dbReference type="Pfam" id="PF14258">
    <property type="entry name" value="DUF4350"/>
    <property type="match status" value="1"/>
</dbReference>
<evidence type="ECO:0000313" key="4">
    <source>
        <dbReference type="Proteomes" id="UP000190341"/>
    </source>
</evidence>
<dbReference type="RefSeq" id="WP_079724482.1">
    <property type="nucleotide sequence ID" value="NZ_BMCL01000002.1"/>
</dbReference>
<dbReference type="Proteomes" id="UP000190341">
    <property type="component" value="Unassembled WGS sequence"/>
</dbReference>
<keyword evidence="1" id="KW-0812">Transmembrane</keyword>